<dbReference type="InterPro" id="IPR001387">
    <property type="entry name" value="Cro/C1-type_HTH"/>
</dbReference>
<accession>K2KSR8</accession>
<comment type="caution">
    <text evidence="2">The sequence shown here is derived from an EMBL/GenBank/DDBJ whole genome shotgun (WGS) entry which is preliminary data.</text>
</comment>
<evidence type="ECO:0000259" key="1">
    <source>
        <dbReference type="PROSITE" id="PS50943"/>
    </source>
</evidence>
<dbReference type="AlphaFoldDB" id="K2KSR8"/>
<evidence type="ECO:0000313" key="3">
    <source>
        <dbReference type="Proteomes" id="UP000014115"/>
    </source>
</evidence>
<dbReference type="InterPro" id="IPR010982">
    <property type="entry name" value="Lambda_DNA-bd_dom_sf"/>
</dbReference>
<feature type="domain" description="HTH cro/C1-type" evidence="1">
    <location>
        <begin position="41"/>
        <end position="97"/>
    </location>
</feature>
<dbReference type="STRING" id="740709.A10D4_11821"/>
<dbReference type="PATRIC" id="fig|740709.3.peg.2390"/>
<keyword evidence="3" id="KW-1185">Reference proteome</keyword>
<proteinExistence type="predicted"/>
<reference evidence="2 3" key="1">
    <citation type="journal article" date="2012" name="J. Bacteriol.">
        <title>Genome Sequence of Idiomarina xiamenensis Type Strain 10-D-4.</title>
        <authorList>
            <person name="Lai Q."/>
            <person name="Wang L."/>
            <person name="Wang W."/>
            <person name="Shao Z."/>
        </authorList>
    </citation>
    <scope>NUCLEOTIDE SEQUENCE [LARGE SCALE GENOMIC DNA]</scope>
    <source>
        <strain evidence="2 3">10-D-4</strain>
    </source>
</reference>
<protein>
    <submittedName>
        <fullName evidence="2">Mobile mystery protein A</fullName>
    </submittedName>
</protein>
<dbReference type="Proteomes" id="UP000014115">
    <property type="component" value="Unassembled WGS sequence"/>
</dbReference>
<dbReference type="SUPFAM" id="SSF47413">
    <property type="entry name" value="lambda repressor-like DNA-binding domains"/>
    <property type="match status" value="1"/>
</dbReference>
<organism evidence="2 3">
    <name type="scientific">Idiomarina xiamenensis 10-D-4</name>
    <dbReference type="NCBI Taxonomy" id="740709"/>
    <lineage>
        <taxon>Bacteria</taxon>
        <taxon>Pseudomonadati</taxon>
        <taxon>Pseudomonadota</taxon>
        <taxon>Gammaproteobacteria</taxon>
        <taxon>Alteromonadales</taxon>
        <taxon>Idiomarinaceae</taxon>
        <taxon>Idiomarina</taxon>
    </lineage>
</organism>
<dbReference type="Pfam" id="PF01381">
    <property type="entry name" value="HTH_3"/>
    <property type="match status" value="1"/>
</dbReference>
<dbReference type="PROSITE" id="PS50943">
    <property type="entry name" value="HTH_CROC1"/>
    <property type="match status" value="1"/>
</dbReference>
<dbReference type="NCBIfam" id="TIGR02612">
    <property type="entry name" value="mob_myst_A"/>
    <property type="match status" value="1"/>
</dbReference>
<dbReference type="SMART" id="SM00530">
    <property type="entry name" value="HTH_XRE"/>
    <property type="match status" value="1"/>
</dbReference>
<dbReference type="GO" id="GO:0003677">
    <property type="term" value="F:DNA binding"/>
    <property type="evidence" value="ECO:0007669"/>
    <property type="project" value="InterPro"/>
</dbReference>
<dbReference type="Gene3D" id="1.10.260.40">
    <property type="entry name" value="lambda repressor-like DNA-binding domains"/>
    <property type="match status" value="1"/>
</dbReference>
<dbReference type="CDD" id="cd00093">
    <property type="entry name" value="HTH_XRE"/>
    <property type="match status" value="1"/>
</dbReference>
<dbReference type="EMBL" id="AMRG01000017">
    <property type="protein sequence ID" value="EKE80645.1"/>
    <property type="molecule type" value="Genomic_DNA"/>
</dbReference>
<evidence type="ECO:0000313" key="2">
    <source>
        <dbReference type="EMBL" id="EKE80645.1"/>
    </source>
</evidence>
<dbReference type="eggNOG" id="COG3620">
    <property type="taxonomic scope" value="Bacteria"/>
</dbReference>
<sequence length="164" mass="18652">MYSNRTNSKHIVKQTVMHQYRNIVNAMAGKSLQKKPKQGWIRTVRTALGMSGAQLGERTGLSRNRISVLERKEADGDITLNQLRDLAEQLNCDLTYALVPRKSVEDMIDEQATRIAVESLESNTQNMFLEAQALDEQAKKRLFEQLKQQLIEAGGRALWNHSKV</sequence>
<name>K2KSR8_9GAMM</name>
<dbReference type="OrthoDB" id="5951507at2"/>
<gene>
    <name evidence="2" type="ORF">A10D4_11821</name>
</gene>
<dbReference type="InterPro" id="IPR013435">
    <property type="entry name" value="Mobile_mystery_prot_A"/>
</dbReference>